<accession>A0A6J6XFZ8</accession>
<dbReference type="Gene3D" id="3.30.1460.10">
    <property type="match status" value="1"/>
</dbReference>
<proteinExistence type="predicted"/>
<dbReference type="InterPro" id="IPR019660">
    <property type="entry name" value="Put_sensory_transdc_reg_YbjN"/>
</dbReference>
<sequence length="157" mass="18043">MSDLFDDQELSRIEQQIDEWLAHLQAQNPAILAVDRSVEGDIRWYVRMQGEEKEFTTVWLTLGQRTLRYETYVMPAPEENAEALYESLLRRNEKLVGAHFSIGAEDAVFLRGEMPIGSLNEKELDRAIGTLYSTVEQYFKGFLQIGFASRFNSQSGN</sequence>
<name>A0A6J6XFZ8_9ZZZZ</name>
<dbReference type="AlphaFoldDB" id="A0A6J6XFZ8"/>
<gene>
    <name evidence="1" type="ORF">UFOPK2975_00888</name>
</gene>
<dbReference type="SUPFAM" id="SSF69635">
    <property type="entry name" value="Type III secretory system chaperone-like"/>
    <property type="match status" value="1"/>
</dbReference>
<dbReference type="Pfam" id="PF10722">
    <property type="entry name" value="YbjN"/>
    <property type="match status" value="1"/>
</dbReference>
<dbReference type="EMBL" id="CAFAAG010000064">
    <property type="protein sequence ID" value="CAB4794673.1"/>
    <property type="molecule type" value="Genomic_DNA"/>
</dbReference>
<evidence type="ECO:0000313" key="1">
    <source>
        <dbReference type="EMBL" id="CAB4794673.1"/>
    </source>
</evidence>
<protein>
    <submittedName>
        <fullName evidence="1">Unannotated protein</fullName>
    </submittedName>
</protein>
<reference evidence="1" key="1">
    <citation type="submission" date="2020-05" db="EMBL/GenBank/DDBJ databases">
        <authorList>
            <person name="Chiriac C."/>
            <person name="Salcher M."/>
            <person name="Ghai R."/>
            <person name="Kavagutti S V."/>
        </authorList>
    </citation>
    <scope>NUCLEOTIDE SEQUENCE</scope>
</reference>
<organism evidence="1">
    <name type="scientific">freshwater metagenome</name>
    <dbReference type="NCBI Taxonomy" id="449393"/>
    <lineage>
        <taxon>unclassified sequences</taxon>
        <taxon>metagenomes</taxon>
        <taxon>ecological metagenomes</taxon>
    </lineage>
</organism>